<feature type="domain" description="Cytidylate kinase" evidence="9">
    <location>
        <begin position="7"/>
        <end position="220"/>
    </location>
</feature>
<dbReference type="InterPro" id="IPR003136">
    <property type="entry name" value="Cytidylate_kin"/>
</dbReference>
<evidence type="ECO:0000259" key="9">
    <source>
        <dbReference type="Pfam" id="PF02224"/>
    </source>
</evidence>
<evidence type="ECO:0000256" key="3">
    <source>
        <dbReference type="ARBA" id="ARBA00022741"/>
    </source>
</evidence>
<accession>A0A9D1FY16</accession>
<evidence type="ECO:0000256" key="4">
    <source>
        <dbReference type="ARBA" id="ARBA00022777"/>
    </source>
</evidence>
<dbReference type="Proteomes" id="UP000824140">
    <property type="component" value="Unassembled WGS sequence"/>
</dbReference>
<dbReference type="Gene3D" id="3.40.50.300">
    <property type="entry name" value="P-loop containing nucleotide triphosphate hydrolases"/>
    <property type="match status" value="1"/>
</dbReference>
<reference evidence="10" key="1">
    <citation type="submission" date="2020-10" db="EMBL/GenBank/DDBJ databases">
        <authorList>
            <person name="Gilroy R."/>
        </authorList>
    </citation>
    <scope>NUCLEOTIDE SEQUENCE</scope>
    <source>
        <strain evidence="10">13766</strain>
    </source>
</reference>
<keyword evidence="5 8" id="KW-0067">ATP-binding</keyword>
<proteinExistence type="inferred from homology"/>
<keyword evidence="3 8" id="KW-0547">Nucleotide-binding</keyword>
<comment type="catalytic activity">
    <reaction evidence="7 8">
        <text>CMP + ATP = CDP + ADP</text>
        <dbReference type="Rhea" id="RHEA:11600"/>
        <dbReference type="ChEBI" id="CHEBI:30616"/>
        <dbReference type="ChEBI" id="CHEBI:58069"/>
        <dbReference type="ChEBI" id="CHEBI:60377"/>
        <dbReference type="ChEBI" id="CHEBI:456216"/>
        <dbReference type="EC" id="2.7.4.25"/>
    </reaction>
</comment>
<organism evidence="10 11">
    <name type="scientific">Candidatus Alectryocaccomicrobium excrementavium</name>
    <dbReference type="NCBI Taxonomy" id="2840668"/>
    <lineage>
        <taxon>Bacteria</taxon>
        <taxon>Bacillati</taxon>
        <taxon>Bacillota</taxon>
        <taxon>Clostridia</taxon>
        <taxon>Candidatus Alectryocaccomicrobium</taxon>
    </lineage>
</organism>
<evidence type="ECO:0000256" key="6">
    <source>
        <dbReference type="ARBA" id="ARBA00047615"/>
    </source>
</evidence>
<dbReference type="PANTHER" id="PTHR21299">
    <property type="entry name" value="CYTIDYLATE KINASE/PANTOATE-BETA-ALANINE LIGASE"/>
    <property type="match status" value="1"/>
</dbReference>
<dbReference type="GO" id="GO:0006220">
    <property type="term" value="P:pyrimidine nucleotide metabolic process"/>
    <property type="evidence" value="ECO:0007669"/>
    <property type="project" value="UniProtKB-UniRule"/>
</dbReference>
<protein>
    <recommendedName>
        <fullName evidence="8">Cytidylate kinase</fullName>
        <shortName evidence="8">CK</shortName>
        <ecNumber evidence="8">2.7.4.25</ecNumber>
    </recommendedName>
    <alternativeName>
        <fullName evidence="8">Cytidine monophosphate kinase</fullName>
        <shortName evidence="8">CMP kinase</shortName>
    </alternativeName>
</protein>
<name>A0A9D1FY16_9FIRM</name>
<keyword evidence="4 8" id="KW-0418">Kinase</keyword>
<dbReference type="EC" id="2.7.4.25" evidence="8"/>
<dbReference type="CDD" id="cd02020">
    <property type="entry name" value="CMPK"/>
    <property type="match status" value="1"/>
</dbReference>
<evidence type="ECO:0000256" key="5">
    <source>
        <dbReference type="ARBA" id="ARBA00022840"/>
    </source>
</evidence>
<dbReference type="GO" id="GO:0005524">
    <property type="term" value="F:ATP binding"/>
    <property type="evidence" value="ECO:0007669"/>
    <property type="project" value="UniProtKB-UniRule"/>
</dbReference>
<evidence type="ECO:0000256" key="2">
    <source>
        <dbReference type="ARBA" id="ARBA00022679"/>
    </source>
</evidence>
<evidence type="ECO:0000313" key="10">
    <source>
        <dbReference type="EMBL" id="HIS91504.1"/>
    </source>
</evidence>
<comment type="caution">
    <text evidence="10">The sequence shown here is derived from an EMBL/GenBank/DDBJ whole genome shotgun (WGS) entry which is preliminary data.</text>
</comment>
<gene>
    <name evidence="8" type="primary">cmk</name>
    <name evidence="10" type="ORF">IAA84_00625</name>
</gene>
<evidence type="ECO:0000256" key="1">
    <source>
        <dbReference type="ARBA" id="ARBA00009427"/>
    </source>
</evidence>
<dbReference type="Pfam" id="PF02224">
    <property type="entry name" value="Cytidylate_kin"/>
    <property type="match status" value="1"/>
</dbReference>
<reference evidence="10" key="2">
    <citation type="journal article" date="2021" name="PeerJ">
        <title>Extensive microbial diversity within the chicken gut microbiome revealed by metagenomics and culture.</title>
        <authorList>
            <person name="Gilroy R."/>
            <person name="Ravi A."/>
            <person name="Getino M."/>
            <person name="Pursley I."/>
            <person name="Horton D.L."/>
            <person name="Alikhan N.F."/>
            <person name="Baker D."/>
            <person name="Gharbi K."/>
            <person name="Hall N."/>
            <person name="Watson M."/>
            <person name="Adriaenssens E.M."/>
            <person name="Foster-Nyarko E."/>
            <person name="Jarju S."/>
            <person name="Secka A."/>
            <person name="Antonio M."/>
            <person name="Oren A."/>
            <person name="Chaudhuri R.R."/>
            <person name="La Ragione R."/>
            <person name="Hildebrand F."/>
            <person name="Pallen M.J."/>
        </authorList>
    </citation>
    <scope>NUCLEOTIDE SEQUENCE</scope>
    <source>
        <strain evidence="10">13766</strain>
    </source>
</reference>
<sequence length="228" mass="25171">MNKQFSIAIDGPSGAGKSSVAKICARELRAIYLDTGAMYRAVGLYMLRNGIDLDDEAAIAAAMPGVKVDVQYVDGEQRVFLDREDVSRAIRGEDVSRAASRVSRVESVREAMVQMQRDIARGKNVVMDGRDIGTRVLPDATLKIFLTADVEARAARRFAENQEKGIRDSYEQVLESIIERDRLDTSRAASPLMKAKDAIEMDSTHLSLEQVAGHVLELARTILEENCP</sequence>
<dbReference type="HAMAP" id="MF_00238">
    <property type="entry name" value="Cytidyl_kinase_type1"/>
    <property type="match status" value="1"/>
</dbReference>
<keyword evidence="2 8" id="KW-0808">Transferase</keyword>
<dbReference type="InterPro" id="IPR027417">
    <property type="entry name" value="P-loop_NTPase"/>
</dbReference>
<evidence type="ECO:0000313" key="11">
    <source>
        <dbReference type="Proteomes" id="UP000824140"/>
    </source>
</evidence>
<dbReference type="EMBL" id="DVJN01000012">
    <property type="protein sequence ID" value="HIS91504.1"/>
    <property type="molecule type" value="Genomic_DNA"/>
</dbReference>
<dbReference type="GO" id="GO:0036431">
    <property type="term" value="F:dCMP kinase activity"/>
    <property type="evidence" value="ECO:0007669"/>
    <property type="project" value="InterPro"/>
</dbReference>
<feature type="binding site" evidence="8">
    <location>
        <begin position="11"/>
        <end position="19"/>
    </location>
    <ligand>
        <name>ATP</name>
        <dbReference type="ChEBI" id="CHEBI:30616"/>
    </ligand>
</feature>
<dbReference type="GO" id="GO:0015949">
    <property type="term" value="P:nucleobase-containing small molecule interconversion"/>
    <property type="evidence" value="ECO:0007669"/>
    <property type="project" value="TreeGrafter"/>
</dbReference>
<comment type="subcellular location">
    <subcellularLocation>
        <location evidence="8">Cytoplasm</location>
    </subcellularLocation>
</comment>
<dbReference type="GO" id="GO:0005829">
    <property type="term" value="C:cytosol"/>
    <property type="evidence" value="ECO:0007669"/>
    <property type="project" value="TreeGrafter"/>
</dbReference>
<dbReference type="InterPro" id="IPR011994">
    <property type="entry name" value="Cytidylate_kinase_dom"/>
</dbReference>
<dbReference type="AlphaFoldDB" id="A0A9D1FY16"/>
<evidence type="ECO:0000256" key="7">
    <source>
        <dbReference type="ARBA" id="ARBA00048478"/>
    </source>
</evidence>
<comment type="similarity">
    <text evidence="1 8">Belongs to the cytidylate kinase family. Type 1 subfamily.</text>
</comment>
<dbReference type="SUPFAM" id="SSF52540">
    <property type="entry name" value="P-loop containing nucleoside triphosphate hydrolases"/>
    <property type="match status" value="1"/>
</dbReference>
<comment type="catalytic activity">
    <reaction evidence="6 8">
        <text>dCMP + ATP = dCDP + ADP</text>
        <dbReference type="Rhea" id="RHEA:25094"/>
        <dbReference type="ChEBI" id="CHEBI:30616"/>
        <dbReference type="ChEBI" id="CHEBI:57566"/>
        <dbReference type="ChEBI" id="CHEBI:58593"/>
        <dbReference type="ChEBI" id="CHEBI:456216"/>
        <dbReference type="EC" id="2.7.4.25"/>
    </reaction>
</comment>
<keyword evidence="8" id="KW-0963">Cytoplasm</keyword>
<dbReference type="NCBIfam" id="TIGR00017">
    <property type="entry name" value="cmk"/>
    <property type="match status" value="1"/>
</dbReference>
<evidence type="ECO:0000256" key="8">
    <source>
        <dbReference type="HAMAP-Rule" id="MF_00238"/>
    </source>
</evidence>
<dbReference type="PANTHER" id="PTHR21299:SF2">
    <property type="entry name" value="CYTIDYLATE KINASE"/>
    <property type="match status" value="1"/>
</dbReference>